<protein>
    <submittedName>
        <fullName evidence="1">Uncharacterized protein</fullName>
    </submittedName>
</protein>
<accession>A0A4Y2HVE9</accession>
<sequence length="136" mass="15672">MQRDAYRLKRIYRTLLGVTLAISRTNRRNSLLSPAQKIASNTHAPGDNGLVSIVNYTDRQTVNPLTDLAQNFIRTYIHDDKTVYQILSIQLFKFLSYSVHMTSDILIDRLLLTDFVQNLTETYKLCLKTTYQISSP</sequence>
<proteinExistence type="predicted"/>
<organism evidence="1 2">
    <name type="scientific">Araneus ventricosus</name>
    <name type="common">Orbweaver spider</name>
    <name type="synonym">Epeira ventricosa</name>
    <dbReference type="NCBI Taxonomy" id="182803"/>
    <lineage>
        <taxon>Eukaryota</taxon>
        <taxon>Metazoa</taxon>
        <taxon>Ecdysozoa</taxon>
        <taxon>Arthropoda</taxon>
        <taxon>Chelicerata</taxon>
        <taxon>Arachnida</taxon>
        <taxon>Araneae</taxon>
        <taxon>Araneomorphae</taxon>
        <taxon>Entelegynae</taxon>
        <taxon>Araneoidea</taxon>
        <taxon>Araneidae</taxon>
        <taxon>Araneus</taxon>
    </lineage>
</organism>
<evidence type="ECO:0000313" key="1">
    <source>
        <dbReference type="EMBL" id="GBM69252.1"/>
    </source>
</evidence>
<dbReference type="EMBL" id="BGPR01002186">
    <property type="protein sequence ID" value="GBM69252.1"/>
    <property type="molecule type" value="Genomic_DNA"/>
</dbReference>
<comment type="caution">
    <text evidence="1">The sequence shown here is derived from an EMBL/GenBank/DDBJ whole genome shotgun (WGS) entry which is preliminary data.</text>
</comment>
<evidence type="ECO:0000313" key="2">
    <source>
        <dbReference type="Proteomes" id="UP000499080"/>
    </source>
</evidence>
<reference evidence="1 2" key="1">
    <citation type="journal article" date="2019" name="Sci. Rep.">
        <title>Orb-weaving spider Araneus ventricosus genome elucidates the spidroin gene catalogue.</title>
        <authorList>
            <person name="Kono N."/>
            <person name="Nakamura H."/>
            <person name="Ohtoshi R."/>
            <person name="Moran D.A.P."/>
            <person name="Shinohara A."/>
            <person name="Yoshida Y."/>
            <person name="Fujiwara M."/>
            <person name="Mori M."/>
            <person name="Tomita M."/>
            <person name="Arakawa K."/>
        </authorList>
    </citation>
    <scope>NUCLEOTIDE SEQUENCE [LARGE SCALE GENOMIC DNA]</scope>
</reference>
<dbReference type="AlphaFoldDB" id="A0A4Y2HVE9"/>
<name>A0A4Y2HVE9_ARAVE</name>
<gene>
    <name evidence="1" type="ORF">AVEN_134698_1</name>
</gene>
<keyword evidence="2" id="KW-1185">Reference proteome</keyword>
<dbReference type="Proteomes" id="UP000499080">
    <property type="component" value="Unassembled WGS sequence"/>
</dbReference>